<keyword evidence="1" id="KW-0812">Transmembrane</keyword>
<dbReference type="PANTHER" id="PTHR35793:SF2">
    <property type="entry name" value="INNER MEMBRANE PROTEIN YJIG"/>
    <property type="match status" value="1"/>
</dbReference>
<gene>
    <name evidence="2" type="ORF">CIAN88_18390</name>
    <name evidence="3" type="ORF">GT664_08180</name>
</gene>
<sequence length="170" mass="18265">MINTEYILPVLVLVIVAVALLRRINAYHSFTEGVKDGMKLFLDIYPALLAMMCAIALLRQSGLMDMLCSALAAHIANIPKEIWPMVIFRPISGSASLAVLVDIFQVCGVDSLAGNMASIIQGSTDTTVYVITLYFSSVGIRRIKNALAIGLLADVAGISMAILLALYVFA</sequence>
<evidence type="ECO:0000313" key="3">
    <source>
        <dbReference type="EMBL" id="MZH55735.1"/>
    </source>
</evidence>
<dbReference type="Proteomes" id="UP000030008">
    <property type="component" value="Unassembled WGS sequence"/>
</dbReference>
<dbReference type="EMBL" id="WWTN01000011">
    <property type="protein sequence ID" value="MZH55735.1"/>
    <property type="molecule type" value="Genomic_DNA"/>
</dbReference>
<dbReference type="EMBL" id="JQIF01000097">
    <property type="protein sequence ID" value="KGJ51730.1"/>
    <property type="molecule type" value="Genomic_DNA"/>
</dbReference>
<name>A0A099I1Y5_CLOIN</name>
<feature type="transmembrane region" description="Helical" evidence="1">
    <location>
        <begin position="42"/>
        <end position="58"/>
    </location>
</feature>
<organism evidence="2 4">
    <name type="scientific">Clostridium innocuum</name>
    <dbReference type="NCBI Taxonomy" id="1522"/>
    <lineage>
        <taxon>Bacteria</taxon>
        <taxon>Bacillati</taxon>
        <taxon>Bacillota</taxon>
        <taxon>Clostridia</taxon>
        <taxon>Eubacteriales</taxon>
        <taxon>Clostridiaceae</taxon>
        <taxon>Clostridium</taxon>
    </lineage>
</organism>
<comment type="caution">
    <text evidence="2">The sequence shown here is derived from an EMBL/GenBank/DDBJ whole genome shotgun (WGS) entry which is preliminary data.</text>
</comment>
<dbReference type="PANTHER" id="PTHR35793">
    <property type="entry name" value="INNER MEMBRANE PROTEIN YJIG"/>
    <property type="match status" value="1"/>
</dbReference>
<dbReference type="InterPro" id="IPR052549">
    <property type="entry name" value="SpmB"/>
</dbReference>
<dbReference type="GO" id="GO:0005886">
    <property type="term" value="C:plasma membrane"/>
    <property type="evidence" value="ECO:0007669"/>
    <property type="project" value="TreeGrafter"/>
</dbReference>
<reference evidence="3" key="2">
    <citation type="journal article" date="2019" name="Nat. Med.">
        <title>A library of human gut bacterial isolates paired with longitudinal multiomics data enables mechanistic microbiome research.</title>
        <authorList>
            <person name="Poyet M."/>
            <person name="Groussin M."/>
            <person name="Gibbons S.M."/>
            <person name="Avila-Pacheco J."/>
            <person name="Jiang X."/>
            <person name="Kearney S.M."/>
            <person name="Perrotta A.R."/>
            <person name="Berdy B."/>
            <person name="Zhao S."/>
            <person name="Lieberman T.D."/>
            <person name="Swanson P.K."/>
            <person name="Smith M."/>
            <person name="Roesemann S."/>
            <person name="Alexander J.E."/>
            <person name="Rich S.A."/>
            <person name="Livny J."/>
            <person name="Vlamakis H."/>
            <person name="Clish C."/>
            <person name="Bullock K."/>
            <person name="Deik A."/>
            <person name="Scott J."/>
            <person name="Pierce K.A."/>
            <person name="Xavier R.J."/>
            <person name="Alm E.J."/>
        </authorList>
    </citation>
    <scope>NUCLEOTIDE SEQUENCE</scope>
    <source>
        <strain evidence="3">BIOML-A12</strain>
    </source>
</reference>
<keyword evidence="1" id="KW-1133">Transmembrane helix</keyword>
<dbReference type="RefSeq" id="WP_009270384.1">
    <property type="nucleotide sequence ID" value="NZ_BAABYY010000001.1"/>
</dbReference>
<accession>A0A099I1Y5</accession>
<evidence type="ECO:0000313" key="2">
    <source>
        <dbReference type="EMBL" id="KGJ51730.1"/>
    </source>
</evidence>
<dbReference type="AlphaFoldDB" id="A0A099I1Y5"/>
<evidence type="ECO:0000313" key="4">
    <source>
        <dbReference type="Proteomes" id="UP000030008"/>
    </source>
</evidence>
<evidence type="ECO:0000256" key="1">
    <source>
        <dbReference type="SAM" id="Phobius"/>
    </source>
</evidence>
<protein>
    <submittedName>
        <fullName evidence="2">Spore maturation protein</fullName>
    </submittedName>
</protein>
<reference evidence="2 4" key="1">
    <citation type="submission" date="2014-08" db="EMBL/GenBank/DDBJ databases">
        <title>Clostridium innocuum, an unnegligible vancomycin-resistant pathogen causing extra-intestinal infections.</title>
        <authorList>
            <person name="Feng Y."/>
            <person name="Chiu C.-H."/>
        </authorList>
    </citation>
    <scope>NUCLEOTIDE SEQUENCE [LARGE SCALE GENOMIC DNA]</scope>
    <source>
        <strain evidence="2 4">AN88</strain>
    </source>
</reference>
<proteinExistence type="predicted"/>
<feature type="transmembrane region" description="Helical" evidence="1">
    <location>
        <begin position="146"/>
        <end position="169"/>
    </location>
</feature>
<dbReference type="Proteomes" id="UP000604383">
    <property type="component" value="Unassembled WGS sequence"/>
</dbReference>
<keyword evidence="1" id="KW-0472">Membrane</keyword>